<dbReference type="Gene3D" id="3.50.50.60">
    <property type="entry name" value="FAD/NAD(P)-binding domain"/>
    <property type="match status" value="1"/>
</dbReference>
<feature type="domain" description="FAD-binding" evidence="1">
    <location>
        <begin position="6"/>
        <end position="187"/>
    </location>
</feature>
<dbReference type="InterPro" id="IPR050816">
    <property type="entry name" value="Flavin-dep_Halogenase_NPB"/>
</dbReference>
<reference evidence="2 3" key="1">
    <citation type="submission" date="2019-02" db="EMBL/GenBank/DDBJ databases">
        <title>Deep-cultivation of Planctomycetes and their phenomic and genomic characterization uncovers novel biology.</title>
        <authorList>
            <person name="Wiegand S."/>
            <person name="Jogler M."/>
            <person name="Boedeker C."/>
            <person name="Pinto D."/>
            <person name="Vollmers J."/>
            <person name="Rivas-Marin E."/>
            <person name="Kohn T."/>
            <person name="Peeters S.H."/>
            <person name="Heuer A."/>
            <person name="Rast P."/>
            <person name="Oberbeckmann S."/>
            <person name="Bunk B."/>
            <person name="Jeske O."/>
            <person name="Meyerdierks A."/>
            <person name="Storesund J.E."/>
            <person name="Kallscheuer N."/>
            <person name="Luecker S."/>
            <person name="Lage O.M."/>
            <person name="Pohl T."/>
            <person name="Merkel B.J."/>
            <person name="Hornburger P."/>
            <person name="Mueller R.-W."/>
            <person name="Bruemmer F."/>
            <person name="Labrenz M."/>
            <person name="Spormann A.M."/>
            <person name="Op den Camp H."/>
            <person name="Overmann J."/>
            <person name="Amann R."/>
            <person name="Jetten M.S.M."/>
            <person name="Mascher T."/>
            <person name="Medema M.H."/>
            <person name="Devos D.P."/>
            <person name="Kaster A.-K."/>
            <person name="Ovreas L."/>
            <person name="Rohde M."/>
            <person name="Galperin M.Y."/>
            <person name="Jogler C."/>
        </authorList>
    </citation>
    <scope>NUCLEOTIDE SEQUENCE [LARGE SCALE GENOMIC DNA]</scope>
    <source>
        <strain evidence="2 3">Mal52</strain>
    </source>
</reference>
<dbReference type="GO" id="GO:0071949">
    <property type="term" value="F:FAD binding"/>
    <property type="evidence" value="ECO:0007669"/>
    <property type="project" value="InterPro"/>
</dbReference>
<dbReference type="AlphaFoldDB" id="A0A517ZK39"/>
<dbReference type="EMBL" id="CP036276">
    <property type="protein sequence ID" value="QDU42860.1"/>
    <property type="molecule type" value="Genomic_DNA"/>
</dbReference>
<keyword evidence="3" id="KW-1185">Reference proteome</keyword>
<dbReference type="Pfam" id="PF01494">
    <property type="entry name" value="FAD_binding_3"/>
    <property type="match status" value="1"/>
</dbReference>
<organism evidence="2 3">
    <name type="scientific">Symmachiella dynata</name>
    <dbReference type="NCBI Taxonomy" id="2527995"/>
    <lineage>
        <taxon>Bacteria</taxon>
        <taxon>Pseudomonadati</taxon>
        <taxon>Planctomycetota</taxon>
        <taxon>Planctomycetia</taxon>
        <taxon>Planctomycetales</taxon>
        <taxon>Planctomycetaceae</taxon>
        <taxon>Symmachiella</taxon>
    </lineage>
</organism>
<dbReference type="Gene3D" id="3.30.9.100">
    <property type="match status" value="1"/>
</dbReference>
<proteinExistence type="predicted"/>
<dbReference type="RefSeq" id="WP_145374863.1">
    <property type="nucleotide sequence ID" value="NZ_CP036276.1"/>
</dbReference>
<accession>A0A517ZK39</accession>
<evidence type="ECO:0000259" key="1">
    <source>
        <dbReference type="Pfam" id="PF01494"/>
    </source>
</evidence>
<dbReference type="Proteomes" id="UP000319383">
    <property type="component" value="Chromosome"/>
</dbReference>
<dbReference type="SUPFAM" id="SSF51905">
    <property type="entry name" value="FAD/NAD(P)-binding domain"/>
    <property type="match status" value="1"/>
</dbReference>
<dbReference type="PRINTS" id="PR00411">
    <property type="entry name" value="PNDRDTASEI"/>
</dbReference>
<evidence type="ECO:0000313" key="3">
    <source>
        <dbReference type="Proteomes" id="UP000319383"/>
    </source>
</evidence>
<sequence>MSPENDTDIVVIGGGPAGSAAAITAARAGLRVTLLERARFPRHRPGETLHPGIEPLLNKLGLSTTTLNNPIRYLGAQVKWGESSRFEAFGADSNGLWLGFQTPRDELDAELLRCASQAGVRVNHELAAEHVLQKDDRVTGVETERGAIWACWTIDATGGRQWLGRQLGHKLTYRSPALTARYGYVCGSVPSLDQAPTIITDANGWTWMARVAPGRYHWTRVSRRGDEPAPDWRPKPLDALDDDAPIRGEDVTWRRAERLAGAGYFLVGDAAVQLDPASSHGVLRAIMSGMMTSYLITKAISRAALECDVIEEYERWLNAWFEHDVNKLRSLYASADLSQMCSISSNSAAIDR</sequence>
<dbReference type="KEGG" id="sdyn:Mal52_13290"/>
<dbReference type="InterPro" id="IPR036188">
    <property type="entry name" value="FAD/NAD-bd_sf"/>
</dbReference>
<name>A0A517ZK39_9PLAN</name>
<evidence type="ECO:0000313" key="2">
    <source>
        <dbReference type="EMBL" id="QDU42860.1"/>
    </source>
</evidence>
<gene>
    <name evidence="2" type="ORF">Mal52_13290</name>
</gene>
<protein>
    <recommendedName>
        <fullName evidence="1">FAD-binding domain-containing protein</fullName>
    </recommendedName>
</protein>
<dbReference type="PANTHER" id="PTHR43747:SF1">
    <property type="entry name" value="SLR1998 PROTEIN"/>
    <property type="match status" value="1"/>
</dbReference>
<dbReference type="PANTHER" id="PTHR43747">
    <property type="entry name" value="FAD-BINDING PROTEIN"/>
    <property type="match status" value="1"/>
</dbReference>
<dbReference type="InterPro" id="IPR002938">
    <property type="entry name" value="FAD-bd"/>
</dbReference>